<comment type="caution">
    <text evidence="2">The sequence shown here is derived from an EMBL/GenBank/DDBJ whole genome shotgun (WGS) entry which is preliminary data.</text>
</comment>
<sequence>MAAGFLLPLSATASLLLVLSSVSLQAAALQARSQVQTGQRLRQAEDRLMSAAQHLLAAPATPVVGQTGQVGPVAYSLVAFDGPHWDGALAAGGLQRGRAAATLELEPTAEQPRALRAAYGLELSRTLTPEGPGSQQLLAVRELGLRGRTSNGVAP</sequence>
<dbReference type="EMBL" id="PXXO01000003">
    <property type="protein sequence ID" value="PSJ06635.1"/>
    <property type="molecule type" value="Genomic_DNA"/>
</dbReference>
<keyword evidence="3" id="KW-1185">Reference proteome</keyword>
<accession>A0A2P7MZL2</accession>
<evidence type="ECO:0000256" key="1">
    <source>
        <dbReference type="SAM" id="SignalP"/>
    </source>
</evidence>
<feature type="chain" id="PRO_5015132570" evidence="1">
    <location>
        <begin position="27"/>
        <end position="155"/>
    </location>
</feature>
<protein>
    <submittedName>
        <fullName evidence="2">Uncharacterized protein</fullName>
    </submittedName>
</protein>
<dbReference type="Proteomes" id="UP000243002">
    <property type="component" value="Unassembled WGS sequence"/>
</dbReference>
<evidence type="ECO:0000313" key="2">
    <source>
        <dbReference type="EMBL" id="PSJ06635.1"/>
    </source>
</evidence>
<dbReference type="AlphaFoldDB" id="A0A2P7MZL2"/>
<feature type="signal peptide" evidence="1">
    <location>
        <begin position="1"/>
        <end position="26"/>
    </location>
</feature>
<gene>
    <name evidence="2" type="ORF">C7K55_04100</name>
</gene>
<proteinExistence type="predicted"/>
<evidence type="ECO:0000313" key="3">
    <source>
        <dbReference type="Proteomes" id="UP000243002"/>
    </source>
</evidence>
<name>A0A2P7MZL2_9CYAN</name>
<organism evidence="2 3">
    <name type="scientific">Cyanobium usitatum str. Tous</name>
    <dbReference type="NCBI Taxonomy" id="2116684"/>
    <lineage>
        <taxon>Bacteria</taxon>
        <taxon>Bacillati</taxon>
        <taxon>Cyanobacteriota</taxon>
        <taxon>Cyanophyceae</taxon>
        <taxon>Synechococcales</taxon>
        <taxon>Prochlorococcaceae</taxon>
        <taxon>Cyanobium</taxon>
    </lineage>
</organism>
<reference evidence="2 3" key="1">
    <citation type="journal article" date="2018" name="Environ. Microbiol.">
        <title>Ecological and genomic features of two widespread freshwater picocyanobacteria.</title>
        <authorList>
            <person name="Cabello-Yeves P.J."/>
            <person name="Picazo A."/>
            <person name="Camacho A."/>
            <person name="Callieri C."/>
            <person name="Rosselli R."/>
            <person name="Roda-Garcia J.J."/>
            <person name="Coutinho F.H."/>
            <person name="Rodriguez-Valera F."/>
        </authorList>
    </citation>
    <scope>NUCLEOTIDE SEQUENCE [LARGE SCALE GENOMIC DNA]</scope>
    <source>
        <strain evidence="2 3">Tous</strain>
    </source>
</reference>
<keyword evidence="1" id="KW-0732">Signal</keyword>